<proteinExistence type="predicted"/>
<dbReference type="EMBL" id="JAGFMF010011466">
    <property type="protein sequence ID" value="KAG8521560.1"/>
    <property type="molecule type" value="Genomic_DNA"/>
</dbReference>
<comment type="caution">
    <text evidence="2">The sequence shown here is derived from an EMBL/GenBank/DDBJ whole genome shotgun (WGS) entry which is preliminary data.</text>
</comment>
<keyword evidence="2" id="KW-0812">Transmembrane</keyword>
<evidence type="ECO:0000313" key="2">
    <source>
        <dbReference type="EMBL" id="KAG8521560.1"/>
    </source>
</evidence>
<dbReference type="OrthoDB" id="10576041at2759"/>
<organism evidence="2 3">
    <name type="scientific">Galemys pyrenaicus</name>
    <name type="common">Iberian desman</name>
    <name type="synonym">Pyrenean desman</name>
    <dbReference type="NCBI Taxonomy" id="202257"/>
    <lineage>
        <taxon>Eukaryota</taxon>
        <taxon>Metazoa</taxon>
        <taxon>Chordata</taxon>
        <taxon>Craniata</taxon>
        <taxon>Vertebrata</taxon>
        <taxon>Euteleostomi</taxon>
        <taxon>Mammalia</taxon>
        <taxon>Eutheria</taxon>
        <taxon>Laurasiatheria</taxon>
        <taxon>Eulipotyphla</taxon>
        <taxon>Talpidae</taxon>
        <taxon>Galemys</taxon>
    </lineage>
</organism>
<feature type="compositionally biased region" description="Basic and acidic residues" evidence="1">
    <location>
        <begin position="66"/>
        <end position="91"/>
    </location>
</feature>
<dbReference type="AlphaFoldDB" id="A0A8J6ARL7"/>
<name>A0A8J6ARL7_GALPY</name>
<feature type="region of interest" description="Disordered" evidence="1">
    <location>
        <begin position="112"/>
        <end position="132"/>
    </location>
</feature>
<keyword evidence="2" id="KW-0472">Membrane</keyword>
<evidence type="ECO:0000313" key="3">
    <source>
        <dbReference type="Proteomes" id="UP000700334"/>
    </source>
</evidence>
<sequence>MSHGPVLVRTTCSTGAALGPGAGAGPAGASPSEGLLDPVYPRTHSALLKVVQMVRERRAPGAGHRGGREGRDPGRRGAGDRRRAGPPEHRAAGGAGGGCNRAQKFFSSSFLFSGPRYVDPEPGLEESPWRRR</sequence>
<evidence type="ECO:0000256" key="1">
    <source>
        <dbReference type="SAM" id="MobiDB-lite"/>
    </source>
</evidence>
<protein>
    <submittedName>
        <fullName evidence="2">CKLF-like MARVEL transmembrane domain-containing protein 7</fullName>
    </submittedName>
</protein>
<gene>
    <name evidence="2" type="ORF">J0S82_005731</name>
</gene>
<reference evidence="2" key="1">
    <citation type="journal article" date="2021" name="Evol. Appl.">
        <title>The genome of the Pyrenean desman and the effects of bottlenecks and inbreeding on the genomic landscape of an endangered species.</title>
        <authorList>
            <person name="Escoda L."/>
            <person name="Castresana J."/>
        </authorList>
    </citation>
    <scope>NUCLEOTIDE SEQUENCE</scope>
    <source>
        <strain evidence="2">IBE-C5619</strain>
    </source>
</reference>
<accession>A0A8J6ARL7</accession>
<keyword evidence="3" id="KW-1185">Reference proteome</keyword>
<dbReference type="Proteomes" id="UP000700334">
    <property type="component" value="Unassembled WGS sequence"/>
</dbReference>
<feature type="region of interest" description="Disordered" evidence="1">
    <location>
        <begin position="55"/>
        <end position="99"/>
    </location>
</feature>